<keyword evidence="6" id="KW-1185">Reference proteome</keyword>
<evidence type="ECO:0000313" key="7">
    <source>
        <dbReference type="WBParaSite" id="MBELARI_LOCUS6544.1"/>
    </source>
</evidence>
<evidence type="ECO:0000256" key="1">
    <source>
        <dbReference type="ARBA" id="ARBA00004496"/>
    </source>
</evidence>
<feature type="compositionally biased region" description="Polar residues" evidence="4">
    <location>
        <begin position="198"/>
        <end position="213"/>
    </location>
</feature>
<evidence type="ECO:0000256" key="3">
    <source>
        <dbReference type="ARBA" id="ARBA00023054"/>
    </source>
</evidence>
<evidence type="ECO:0000259" key="5">
    <source>
        <dbReference type="Pfam" id="PF11819"/>
    </source>
</evidence>
<keyword evidence="3" id="KW-0175">Coiled coil</keyword>
<comment type="subcellular location">
    <subcellularLocation>
        <location evidence="1">Cytoplasm</location>
    </subcellularLocation>
</comment>
<evidence type="ECO:0000256" key="4">
    <source>
        <dbReference type="SAM" id="MobiDB-lite"/>
    </source>
</evidence>
<feature type="domain" description="Cytohesin Ubiquitin Protein Inducing" evidence="5">
    <location>
        <begin position="41"/>
        <end position="147"/>
    </location>
</feature>
<dbReference type="InterPro" id="IPR021774">
    <property type="entry name" value="CUPID"/>
</dbReference>
<dbReference type="InterPro" id="IPR047176">
    <property type="entry name" value="FRMD4A/B"/>
</dbReference>
<dbReference type="AlphaFoldDB" id="A0AAF3FI84"/>
<evidence type="ECO:0000313" key="6">
    <source>
        <dbReference type="Proteomes" id="UP000887575"/>
    </source>
</evidence>
<dbReference type="PANTHER" id="PTHR46079">
    <property type="entry name" value="FERM DOMAIN-CONTAINING PROTEIN 4"/>
    <property type="match status" value="1"/>
</dbReference>
<proteinExistence type="predicted"/>
<reference evidence="7" key="1">
    <citation type="submission" date="2024-02" db="UniProtKB">
        <authorList>
            <consortium name="WormBaseParasite"/>
        </authorList>
    </citation>
    <scope>IDENTIFICATION</scope>
</reference>
<dbReference type="Proteomes" id="UP000887575">
    <property type="component" value="Unassembled WGS sequence"/>
</dbReference>
<evidence type="ECO:0000256" key="2">
    <source>
        <dbReference type="ARBA" id="ARBA00022490"/>
    </source>
</evidence>
<protein>
    <recommendedName>
        <fullName evidence="5">Cytohesin Ubiquitin Protein Inducing domain-containing protein</fullName>
    </recommendedName>
</protein>
<dbReference type="Pfam" id="PF11819">
    <property type="entry name" value="CUPID"/>
    <property type="match status" value="1"/>
</dbReference>
<sequence length="319" mass="36039">MPSARVADGSSTTSLPSLKSAPSLEFKNFKIKTAEDNARDLARYRILLKRRADVEVMLVERLARLKEVCIQEGDLIGEMPDEIKMALAPGEEPPKLKRRIGTSFQLPKELLKSQKVDAISQLEADVELHKRIVAAADRLAKDHKTNKSVRKKRQKDLQAAAARLKGMELQLSQMRFSASKPDISTDANHNEWKTRVSASTNRMMAQSCPTTPRGSVPDLRDENGEKKHLDHNCRKQLPLYENVGYRSSAAYQSAYRQSHYPTLHEQQISRQRAKSEHSLHNNPQVLNADWTPKKVQQRIIQAPIIQHNGSPNPLPLSPQ</sequence>
<dbReference type="GO" id="GO:0005737">
    <property type="term" value="C:cytoplasm"/>
    <property type="evidence" value="ECO:0007669"/>
    <property type="project" value="UniProtKB-SubCell"/>
</dbReference>
<feature type="region of interest" description="Disordered" evidence="4">
    <location>
        <begin position="198"/>
        <end position="218"/>
    </location>
</feature>
<dbReference type="GO" id="GO:0090162">
    <property type="term" value="P:establishment of epithelial cell polarity"/>
    <property type="evidence" value="ECO:0007669"/>
    <property type="project" value="InterPro"/>
</dbReference>
<keyword evidence="2" id="KW-0963">Cytoplasm</keyword>
<organism evidence="6 7">
    <name type="scientific">Mesorhabditis belari</name>
    <dbReference type="NCBI Taxonomy" id="2138241"/>
    <lineage>
        <taxon>Eukaryota</taxon>
        <taxon>Metazoa</taxon>
        <taxon>Ecdysozoa</taxon>
        <taxon>Nematoda</taxon>
        <taxon>Chromadorea</taxon>
        <taxon>Rhabditida</taxon>
        <taxon>Rhabditina</taxon>
        <taxon>Rhabditomorpha</taxon>
        <taxon>Rhabditoidea</taxon>
        <taxon>Rhabditidae</taxon>
        <taxon>Mesorhabditinae</taxon>
        <taxon>Mesorhabditis</taxon>
    </lineage>
</organism>
<name>A0AAF3FI84_9BILA</name>
<dbReference type="WBParaSite" id="MBELARI_LOCUS6544.1">
    <property type="protein sequence ID" value="MBELARI_LOCUS6544.1"/>
    <property type="gene ID" value="MBELARI_LOCUS6544"/>
</dbReference>
<accession>A0AAF3FI84</accession>
<dbReference type="PANTHER" id="PTHR46079:SF2">
    <property type="entry name" value="FERM DOMAIN-CONTAINING PROTEIN"/>
    <property type="match status" value="1"/>
</dbReference>